<dbReference type="InterPro" id="IPR045886">
    <property type="entry name" value="ThiF/MoeB/HesA"/>
</dbReference>
<accession>K9W5J8</accession>
<dbReference type="Proteomes" id="UP000010472">
    <property type="component" value="Plasmid pCRI9333.03"/>
</dbReference>
<dbReference type="GO" id="GO:0008641">
    <property type="term" value="F:ubiquitin-like modifier activating enzyme activity"/>
    <property type="evidence" value="ECO:0007669"/>
    <property type="project" value="InterPro"/>
</dbReference>
<protein>
    <submittedName>
        <fullName evidence="2">UBA/THIF-type NAD/FAD binding protein</fullName>
    </submittedName>
</protein>
<dbReference type="GO" id="GO:0032446">
    <property type="term" value="P:protein modification by small protein conjugation"/>
    <property type="evidence" value="ECO:0007669"/>
    <property type="project" value="TreeGrafter"/>
</dbReference>
<sequence>MLMPDDKYDRLKRIPNWSQEKLVNAKVAVFGCGALGNEVLKNLALLGIGHIWVVDYDTIEIHNLTRSVLFRESDIGRHKAEVAAERVKILNPDTQVYPIIGKLEFAFGCGLLREMDVAFGCLDSVSARREINKKCYFAGVPWIDGGINHQLGNVALFNPRVPDTACYRCQMDRSAWARLNERYSCGFLNDSYQEPKLATTIMTSSVIAAYQVEVAVQLLLFGESNLKPGTKLFLPVTMPVGFTTLEFNLDQECPDHASIPQNSSTSPLPVKFESTPKQVAQELDLGPDWKLELPFDFVSKFTCENCGYIDLVRKPLKEIKQGETKCPQCNNLNREAVKYFQLYAESEDADLTFKDFWLAERELLNYSGQKFQWDVNIELFSESKKTHQDDN</sequence>
<geneLocation type="plasmid" evidence="2 3">
    <name>pCRI9333.03</name>
</geneLocation>
<feature type="domain" description="THIF-type NAD/FAD binding fold" evidence="1">
    <location>
        <begin position="11"/>
        <end position="232"/>
    </location>
</feature>
<dbReference type="PANTHER" id="PTHR10953:SF102">
    <property type="entry name" value="ADENYLYLTRANSFERASE AND SULFURTRANSFERASE MOCS3"/>
    <property type="match status" value="1"/>
</dbReference>
<keyword evidence="2" id="KW-0614">Plasmid</keyword>
<reference evidence="2 3" key="1">
    <citation type="submission" date="2012-06" db="EMBL/GenBank/DDBJ databases">
        <title>Finished plasmid 3 of genome of Crinalium epipsammum PCC 9333.</title>
        <authorList>
            <consortium name="US DOE Joint Genome Institute"/>
            <person name="Gugger M."/>
            <person name="Coursin T."/>
            <person name="Rippka R."/>
            <person name="Tandeau De Marsac N."/>
            <person name="Huntemann M."/>
            <person name="Wei C.-L."/>
            <person name="Han J."/>
            <person name="Detter J.C."/>
            <person name="Han C."/>
            <person name="Tapia R."/>
            <person name="Davenport K."/>
            <person name="Daligault H."/>
            <person name="Erkkila T."/>
            <person name="Gu W."/>
            <person name="Munk A.C.C."/>
            <person name="Teshima H."/>
            <person name="Xu Y."/>
            <person name="Chain P."/>
            <person name="Chen A."/>
            <person name="Krypides N."/>
            <person name="Mavromatis K."/>
            <person name="Markowitz V."/>
            <person name="Szeto E."/>
            <person name="Ivanova N."/>
            <person name="Mikhailova N."/>
            <person name="Ovchinnikova G."/>
            <person name="Pagani I."/>
            <person name="Pati A."/>
            <person name="Goodwin L."/>
            <person name="Peters L."/>
            <person name="Pitluck S."/>
            <person name="Woyke T."/>
            <person name="Kerfeld C."/>
        </authorList>
    </citation>
    <scope>NUCLEOTIDE SEQUENCE [LARGE SCALE GENOMIC DNA]</scope>
    <source>
        <strain evidence="2 3">PCC 9333</strain>
        <plasmid evidence="3">Plasmid pCRI9333.03</plasmid>
    </source>
</reference>
<organism evidence="2 3">
    <name type="scientific">Crinalium epipsammum PCC 9333</name>
    <dbReference type="NCBI Taxonomy" id="1173022"/>
    <lineage>
        <taxon>Bacteria</taxon>
        <taxon>Bacillati</taxon>
        <taxon>Cyanobacteriota</taxon>
        <taxon>Cyanophyceae</taxon>
        <taxon>Gomontiellales</taxon>
        <taxon>Gomontiellaceae</taxon>
        <taxon>Crinalium</taxon>
    </lineage>
</organism>
<dbReference type="InterPro" id="IPR000594">
    <property type="entry name" value="ThiF_NAD_FAD-bd"/>
</dbReference>
<gene>
    <name evidence="2" type="ORF">Cri9333_4847</name>
</gene>
<dbReference type="Gene3D" id="3.40.50.720">
    <property type="entry name" value="NAD(P)-binding Rossmann-like Domain"/>
    <property type="match status" value="1"/>
</dbReference>
<dbReference type="SUPFAM" id="SSF69572">
    <property type="entry name" value="Activating enzymes of the ubiquitin-like proteins"/>
    <property type="match status" value="1"/>
</dbReference>
<name>K9W5J8_9CYAN</name>
<dbReference type="AlphaFoldDB" id="K9W5J8"/>
<dbReference type="GO" id="GO:0005737">
    <property type="term" value="C:cytoplasm"/>
    <property type="evidence" value="ECO:0007669"/>
    <property type="project" value="TreeGrafter"/>
</dbReference>
<dbReference type="InterPro" id="IPR035985">
    <property type="entry name" value="Ubiquitin-activating_enz"/>
</dbReference>
<evidence type="ECO:0000313" key="3">
    <source>
        <dbReference type="Proteomes" id="UP000010472"/>
    </source>
</evidence>
<dbReference type="Pfam" id="PF00899">
    <property type="entry name" value="ThiF"/>
    <property type="match status" value="1"/>
</dbReference>
<evidence type="ECO:0000313" key="2">
    <source>
        <dbReference type="EMBL" id="AFZ15613.1"/>
    </source>
</evidence>
<keyword evidence="3" id="KW-1185">Reference proteome</keyword>
<dbReference type="PATRIC" id="fig|1173022.3.peg.5237"/>
<evidence type="ECO:0000259" key="1">
    <source>
        <dbReference type="Pfam" id="PF00899"/>
    </source>
</evidence>
<dbReference type="GO" id="GO:0004792">
    <property type="term" value="F:thiosulfate-cyanide sulfurtransferase activity"/>
    <property type="evidence" value="ECO:0007669"/>
    <property type="project" value="TreeGrafter"/>
</dbReference>
<dbReference type="PANTHER" id="PTHR10953">
    <property type="entry name" value="UBIQUITIN-ACTIVATING ENZYME E1"/>
    <property type="match status" value="1"/>
</dbReference>
<dbReference type="KEGG" id="cep:Cri9333_4847"/>
<dbReference type="OrthoDB" id="9804286at2"/>
<dbReference type="GO" id="GO:0016779">
    <property type="term" value="F:nucleotidyltransferase activity"/>
    <property type="evidence" value="ECO:0007669"/>
    <property type="project" value="TreeGrafter"/>
</dbReference>
<dbReference type="EMBL" id="CP003623">
    <property type="protein sequence ID" value="AFZ15613.1"/>
    <property type="molecule type" value="Genomic_DNA"/>
</dbReference>
<proteinExistence type="predicted"/>
<dbReference type="HOGENOM" id="CLU_059535_0_0_3"/>